<organism evidence="2 3">
    <name type="scientific">Bacillus cereus</name>
    <dbReference type="NCBI Taxonomy" id="1396"/>
    <lineage>
        <taxon>Bacteria</taxon>
        <taxon>Bacillati</taxon>
        <taxon>Bacillota</taxon>
        <taxon>Bacilli</taxon>
        <taxon>Bacillales</taxon>
        <taxon>Bacillaceae</taxon>
        <taxon>Bacillus</taxon>
        <taxon>Bacillus cereus group</taxon>
    </lineage>
</organism>
<keyword evidence="1" id="KW-0812">Transmembrane</keyword>
<gene>
    <name evidence="2" type="ORF">CON36_31040</name>
</gene>
<proteinExistence type="predicted"/>
<evidence type="ECO:0000313" key="3">
    <source>
        <dbReference type="Proteomes" id="UP000219922"/>
    </source>
</evidence>
<feature type="transmembrane region" description="Helical" evidence="1">
    <location>
        <begin position="190"/>
        <end position="209"/>
    </location>
</feature>
<dbReference type="RefSeq" id="WP_098006382.1">
    <property type="nucleotide sequence ID" value="NZ_NVMX01000085.1"/>
</dbReference>
<feature type="transmembrane region" description="Helical" evidence="1">
    <location>
        <begin position="122"/>
        <end position="144"/>
    </location>
</feature>
<sequence length="210" mass="24434">MLVQEIEQYFQKYELKNIAFHKAEVSEENRYALMDLELYLTYKKRIIQINFFLNTLNDFFVRKSIPTKNIEVIKEVEEVVKNVLTFLQEDSCYRMAILYKESPPKIHEYSYNPFIDKIIDSFIITCYSAGRTLSWFVPILWIYLSIKKYDILTGILMGPIAIGTCVIIHAGFKYTVSDDANTALKAKKQIVYSGIAMIVSAFIMCVTKII</sequence>
<dbReference type="AlphaFoldDB" id="A0A9X6STQ7"/>
<name>A0A9X6STQ7_BACCE</name>
<dbReference type="EMBL" id="NVMX01000085">
    <property type="protein sequence ID" value="PDZ94962.1"/>
    <property type="molecule type" value="Genomic_DNA"/>
</dbReference>
<feature type="transmembrane region" description="Helical" evidence="1">
    <location>
        <begin position="151"/>
        <end position="170"/>
    </location>
</feature>
<comment type="caution">
    <text evidence="2">The sequence shown here is derived from an EMBL/GenBank/DDBJ whole genome shotgun (WGS) entry which is preliminary data.</text>
</comment>
<keyword evidence="1" id="KW-1133">Transmembrane helix</keyword>
<protein>
    <submittedName>
        <fullName evidence="2">Uncharacterized protein</fullName>
    </submittedName>
</protein>
<reference evidence="2 3" key="1">
    <citation type="submission" date="2017-09" db="EMBL/GenBank/DDBJ databases">
        <title>Large-scale bioinformatics analysis of Bacillus genomes uncovers conserved roles of natural products in bacterial physiology.</title>
        <authorList>
            <consortium name="Agbiome Team Llc"/>
            <person name="Bleich R.M."/>
            <person name="Grubbs K.J."/>
            <person name="Santa Maria K.C."/>
            <person name="Allen S.E."/>
            <person name="Farag S."/>
            <person name="Shank E.A."/>
            <person name="Bowers A."/>
        </authorList>
    </citation>
    <scope>NUCLEOTIDE SEQUENCE [LARGE SCALE GENOMIC DNA]</scope>
    <source>
        <strain evidence="2 3">AFS092789</strain>
    </source>
</reference>
<dbReference type="Proteomes" id="UP000219922">
    <property type="component" value="Unassembled WGS sequence"/>
</dbReference>
<evidence type="ECO:0000256" key="1">
    <source>
        <dbReference type="SAM" id="Phobius"/>
    </source>
</evidence>
<accession>A0A9X6STQ7</accession>
<keyword evidence="1" id="KW-0472">Membrane</keyword>
<evidence type="ECO:0000313" key="2">
    <source>
        <dbReference type="EMBL" id="PDZ94962.1"/>
    </source>
</evidence>